<dbReference type="EMBL" id="JBICBM010000006">
    <property type="protein sequence ID" value="MFF9882643.1"/>
    <property type="molecule type" value="Genomic_DNA"/>
</dbReference>
<protein>
    <submittedName>
        <fullName evidence="2">Uncharacterized protein</fullName>
    </submittedName>
</protein>
<evidence type="ECO:0000256" key="1">
    <source>
        <dbReference type="SAM" id="SignalP"/>
    </source>
</evidence>
<gene>
    <name evidence="2" type="ORF">ACF1HC_13735</name>
</gene>
<accession>A0ABW6YVH2</accession>
<feature type="chain" id="PRO_5046755651" evidence="1">
    <location>
        <begin position="25"/>
        <end position="126"/>
    </location>
</feature>
<dbReference type="Proteomes" id="UP001603418">
    <property type="component" value="Unassembled WGS sequence"/>
</dbReference>
<organism evidence="2 3">
    <name type="scientific">Streptomyces eurythermus</name>
    <dbReference type="NCBI Taxonomy" id="42237"/>
    <lineage>
        <taxon>Bacteria</taxon>
        <taxon>Bacillati</taxon>
        <taxon>Actinomycetota</taxon>
        <taxon>Actinomycetes</taxon>
        <taxon>Kitasatosporales</taxon>
        <taxon>Streptomycetaceae</taxon>
        <taxon>Streptomyces</taxon>
    </lineage>
</organism>
<sequence>MRLSRGPAPLSVALALVLSLPYDALPYDALRHDVPAHARVEAGASPSSARFGASCRTSVHGSQVVAYCHNPYVDIDRVRLHIECARWWDIDTDSAPADAWPAMTVRLTGRCWKEIRSVWISHQKAR</sequence>
<feature type="signal peptide" evidence="1">
    <location>
        <begin position="1"/>
        <end position="24"/>
    </location>
</feature>
<name>A0ABW6YVH2_9ACTN</name>
<keyword evidence="1" id="KW-0732">Signal</keyword>
<dbReference type="RefSeq" id="WP_030791080.1">
    <property type="nucleotide sequence ID" value="NZ_JBFACJ010000032.1"/>
</dbReference>
<evidence type="ECO:0000313" key="2">
    <source>
        <dbReference type="EMBL" id="MFF9882643.1"/>
    </source>
</evidence>
<proteinExistence type="predicted"/>
<evidence type="ECO:0000313" key="3">
    <source>
        <dbReference type="Proteomes" id="UP001603418"/>
    </source>
</evidence>
<comment type="caution">
    <text evidence="2">The sequence shown here is derived from an EMBL/GenBank/DDBJ whole genome shotgun (WGS) entry which is preliminary data.</text>
</comment>
<keyword evidence="3" id="KW-1185">Reference proteome</keyword>
<reference evidence="2 3" key="1">
    <citation type="submission" date="2024-10" db="EMBL/GenBank/DDBJ databases">
        <title>The Natural Products Discovery Center: Release of the First 8490 Sequenced Strains for Exploring Actinobacteria Biosynthetic Diversity.</title>
        <authorList>
            <person name="Kalkreuter E."/>
            <person name="Kautsar S.A."/>
            <person name="Yang D."/>
            <person name="Bader C.D."/>
            <person name="Teijaro C.N."/>
            <person name="Fluegel L."/>
            <person name="Davis C.M."/>
            <person name="Simpson J.R."/>
            <person name="Lauterbach L."/>
            <person name="Steele A.D."/>
            <person name="Gui C."/>
            <person name="Meng S."/>
            <person name="Li G."/>
            <person name="Viehrig K."/>
            <person name="Ye F."/>
            <person name="Su P."/>
            <person name="Kiefer A.F."/>
            <person name="Nichols A."/>
            <person name="Cepeda A.J."/>
            <person name="Yan W."/>
            <person name="Fan B."/>
            <person name="Jiang Y."/>
            <person name="Adhikari A."/>
            <person name="Zheng C.-J."/>
            <person name="Schuster L."/>
            <person name="Cowan T.M."/>
            <person name="Smanski M.J."/>
            <person name="Chevrette M.G."/>
            <person name="De Carvalho L.P.S."/>
            <person name="Shen B."/>
        </authorList>
    </citation>
    <scope>NUCLEOTIDE SEQUENCE [LARGE SCALE GENOMIC DNA]</scope>
    <source>
        <strain evidence="2 3">NPDC013366</strain>
    </source>
</reference>